<evidence type="ECO:0000259" key="11">
    <source>
        <dbReference type="Pfam" id="PF00593"/>
    </source>
</evidence>
<sequence length="1029" mass="113577">MLKIVRPVSFVLLSAAFCSGGVVHASDRAAITPRVGISQQEGSLKGTVSDSFGPVAGASIVVKGTTNGTVTDMNGNFVLDVKNGDVIQVSFIGYLTQEFKYNGEPSINVSLQEDTQKLDEVIVVGYGTQQKANLSGAVAQLDSKELTSRPISNVSSGLQGMMPGVTVTSGQGRPGQDGSTIRIRGVGTLNSASPYILIDGIESGSMNDIDPNDIESISVLKDASSAAIYGSKASNGVILITTKRGKTGAPRISYNGYVGASKATSMIDRVSSADYARLWNRFEPGRYSDEDIRMFEDGSDPYGHPNTDWNDEAYRTGLLHKHNVSITGGAENVKYMASAGYLGQTGILPNSDRKQFNGRTNLDMQLTKKLAVRMNMSFIKNDFSDPNASYYGGSSDQIIRQLNIISPMIPVKDKDGKYGQTNDGNPIAWLDSGQTVDNCNQNFTGALSVDYDIIDGLKATVTGAYVNEDQRHTERVLSIPDDPASASRTTSLVERFVNWKRYNFDALLNYSKNFGQHGLKVMVGYHAEKYEVSKNQMQRNNFPSNSLNDMDAGGASTQTNDGLSRELAMLSYFGRINYDFAGKYLLEANFRADASSRFAPGHRWGYFPSFSGAWRISEEEFMESTHDWLSSLKIRASWGMLGNQDALNKSNPWENQYYPWMQTYNLDGNYPMGGNLTTGYYQKAYRIEDLSWEKSTTWGIGLDAIINHVTFTFDYYDRKTTDIIMEVPVPTEFGLDPYFDNVGSMRNRGVEVQLGYNNKWNDWSLNVMGNMAYNKNKIEDLGGVDRMTNPDDGDLWRFVGKPIDSYYVYKADGFFQSDAEAQQWMDTYKGKDGYPFGQDFQAGDLRYVDTNGDGKLDADDRVLSKTINPVVTFGLNLNVGYKAFDLTLNFTGAANVGRAFTKEAFGEFSGSAGHPSTAWLDSWTPENTNASMPRVAESRKSPSEASNVMSDFWVINTSYLRLKTLQLGYTLPKSVLNAIGLSNVRVYYSAENLFTIDSMPLNVDPETVSSRLSSYPLVMTNSFGVNVTF</sequence>
<evidence type="ECO:0000256" key="10">
    <source>
        <dbReference type="SAM" id="SignalP"/>
    </source>
</evidence>
<dbReference type="NCBIfam" id="TIGR04057">
    <property type="entry name" value="SusC_RagA_signa"/>
    <property type="match status" value="1"/>
</dbReference>
<protein>
    <submittedName>
        <fullName evidence="13">Enterobactin outer-membrane receptor</fullName>
    </submittedName>
    <submittedName>
        <fullName evidence="14">SusC/RagA family TonB-linked outer membrane protein</fullName>
    </submittedName>
</protein>
<dbReference type="InterPro" id="IPR023997">
    <property type="entry name" value="TonB-dep_OMP_SusC/RagA_CS"/>
</dbReference>
<evidence type="ECO:0000256" key="6">
    <source>
        <dbReference type="ARBA" id="ARBA00023136"/>
    </source>
</evidence>
<evidence type="ECO:0000256" key="1">
    <source>
        <dbReference type="ARBA" id="ARBA00004571"/>
    </source>
</evidence>
<dbReference type="InterPro" id="IPR037066">
    <property type="entry name" value="Plug_dom_sf"/>
</dbReference>
<dbReference type="SUPFAM" id="SSF49464">
    <property type="entry name" value="Carboxypeptidase regulatory domain-like"/>
    <property type="match status" value="1"/>
</dbReference>
<keyword evidence="2 8" id="KW-0813">Transport</keyword>
<dbReference type="NCBIfam" id="TIGR04056">
    <property type="entry name" value="OMP_RagA_SusC"/>
    <property type="match status" value="1"/>
</dbReference>
<dbReference type="Pfam" id="PF00593">
    <property type="entry name" value="TonB_dep_Rec_b-barrel"/>
    <property type="match status" value="1"/>
</dbReference>
<evidence type="ECO:0000256" key="3">
    <source>
        <dbReference type="ARBA" id="ARBA00022452"/>
    </source>
</evidence>
<dbReference type="RefSeq" id="WP_005861732.1">
    <property type="nucleotide sequence ID" value="NZ_CAXSPS010000008.1"/>
</dbReference>
<keyword evidence="3 8" id="KW-1134">Transmembrane beta strand</keyword>
<dbReference type="EMBL" id="WKMO01000008">
    <property type="protein sequence ID" value="MSB73776.1"/>
    <property type="molecule type" value="Genomic_DNA"/>
</dbReference>
<evidence type="ECO:0000259" key="12">
    <source>
        <dbReference type="Pfam" id="PF07715"/>
    </source>
</evidence>
<keyword evidence="6 8" id="KW-0472">Membrane</keyword>
<evidence type="ECO:0000256" key="5">
    <source>
        <dbReference type="ARBA" id="ARBA00023077"/>
    </source>
</evidence>
<evidence type="ECO:0000313" key="13">
    <source>
        <dbReference type="EMBL" id="CUN32021.1"/>
    </source>
</evidence>
<dbReference type="Proteomes" id="UP000095591">
    <property type="component" value="Unassembled WGS sequence"/>
</dbReference>
<name>A0A173VXS1_PARDI</name>
<dbReference type="Pfam" id="PF07715">
    <property type="entry name" value="Plug"/>
    <property type="match status" value="1"/>
</dbReference>
<dbReference type="Gene3D" id="2.170.130.10">
    <property type="entry name" value="TonB-dependent receptor, plug domain"/>
    <property type="match status" value="1"/>
</dbReference>
<keyword evidence="5 9" id="KW-0798">TonB box</keyword>
<evidence type="ECO:0000256" key="9">
    <source>
        <dbReference type="RuleBase" id="RU003357"/>
    </source>
</evidence>
<keyword evidence="10" id="KW-0732">Signal</keyword>
<dbReference type="InterPro" id="IPR012910">
    <property type="entry name" value="Plug_dom"/>
</dbReference>
<dbReference type="PROSITE" id="PS52016">
    <property type="entry name" value="TONB_DEPENDENT_REC_3"/>
    <property type="match status" value="1"/>
</dbReference>
<comment type="subcellular location">
    <subcellularLocation>
        <location evidence="1 8">Cell outer membrane</location>
        <topology evidence="1 8">Multi-pass membrane protein</topology>
    </subcellularLocation>
</comment>
<evidence type="ECO:0000256" key="2">
    <source>
        <dbReference type="ARBA" id="ARBA00022448"/>
    </source>
</evidence>
<feature type="signal peptide" evidence="10">
    <location>
        <begin position="1"/>
        <end position="25"/>
    </location>
</feature>
<dbReference type="FunFam" id="2.170.130.10:FF:000003">
    <property type="entry name" value="SusC/RagA family TonB-linked outer membrane protein"/>
    <property type="match status" value="1"/>
</dbReference>
<reference evidence="13 15" key="1">
    <citation type="submission" date="2015-09" db="EMBL/GenBank/DDBJ databases">
        <authorList>
            <consortium name="Pathogen Informatics"/>
        </authorList>
    </citation>
    <scope>NUCLEOTIDE SEQUENCE [LARGE SCALE GENOMIC DNA]</scope>
    <source>
        <strain evidence="13 15">2789STDY5608872</strain>
    </source>
</reference>
<comment type="similarity">
    <text evidence="8 9">Belongs to the TonB-dependent receptor family.</text>
</comment>
<dbReference type="InterPro" id="IPR023996">
    <property type="entry name" value="TonB-dep_OMP_SusC/RagA"/>
</dbReference>
<dbReference type="Pfam" id="PF13715">
    <property type="entry name" value="CarbopepD_reg_2"/>
    <property type="match status" value="1"/>
</dbReference>
<organism evidence="13 15">
    <name type="scientific">Parabacteroides distasonis</name>
    <dbReference type="NCBI Taxonomy" id="823"/>
    <lineage>
        <taxon>Bacteria</taxon>
        <taxon>Pseudomonadati</taxon>
        <taxon>Bacteroidota</taxon>
        <taxon>Bacteroidia</taxon>
        <taxon>Bacteroidales</taxon>
        <taxon>Tannerellaceae</taxon>
        <taxon>Parabacteroides</taxon>
    </lineage>
</organism>
<accession>A0A173VXS1</accession>
<feature type="domain" description="TonB-dependent receptor-like beta-barrel" evidence="11">
    <location>
        <begin position="417"/>
        <end position="893"/>
    </location>
</feature>
<proteinExistence type="inferred from homology"/>
<evidence type="ECO:0000313" key="15">
    <source>
        <dbReference type="Proteomes" id="UP000095591"/>
    </source>
</evidence>
<gene>
    <name evidence="13" type="primary">fepA_12</name>
    <name evidence="13" type="ORF">ERS852429_03889</name>
    <name evidence="14" type="ORF">GKD70_10855</name>
</gene>
<dbReference type="Gene3D" id="2.60.40.1120">
    <property type="entry name" value="Carboxypeptidase-like, regulatory domain"/>
    <property type="match status" value="1"/>
</dbReference>
<dbReference type="InterPro" id="IPR000531">
    <property type="entry name" value="Beta-barrel_TonB"/>
</dbReference>
<keyword evidence="7 8" id="KW-0998">Cell outer membrane</keyword>
<evidence type="ECO:0000256" key="4">
    <source>
        <dbReference type="ARBA" id="ARBA00022692"/>
    </source>
</evidence>
<dbReference type="Gene3D" id="2.40.170.20">
    <property type="entry name" value="TonB-dependent receptor, beta-barrel domain"/>
    <property type="match status" value="1"/>
</dbReference>
<dbReference type="InterPro" id="IPR008969">
    <property type="entry name" value="CarboxyPept-like_regulatory"/>
</dbReference>
<dbReference type="OrthoDB" id="9768177at2"/>
<evidence type="ECO:0000256" key="8">
    <source>
        <dbReference type="PROSITE-ProRule" id="PRU01360"/>
    </source>
</evidence>
<dbReference type="InterPro" id="IPR039426">
    <property type="entry name" value="TonB-dep_rcpt-like"/>
</dbReference>
<keyword evidence="4 8" id="KW-0812">Transmembrane</keyword>
<dbReference type="Proteomes" id="UP000441609">
    <property type="component" value="Unassembled WGS sequence"/>
</dbReference>
<dbReference type="EMBL" id="CYXP01000011">
    <property type="protein sequence ID" value="CUN32021.1"/>
    <property type="molecule type" value="Genomic_DNA"/>
</dbReference>
<evidence type="ECO:0000313" key="14">
    <source>
        <dbReference type="EMBL" id="MSB73776.1"/>
    </source>
</evidence>
<dbReference type="AlphaFoldDB" id="A0A173VXS1"/>
<reference evidence="14 16" key="2">
    <citation type="journal article" date="2019" name="Nat. Med.">
        <title>A library of human gut bacterial isolates paired with longitudinal multiomics data enables mechanistic microbiome research.</title>
        <authorList>
            <person name="Poyet M."/>
            <person name="Groussin M."/>
            <person name="Gibbons S.M."/>
            <person name="Avila-Pacheco J."/>
            <person name="Jiang X."/>
            <person name="Kearney S.M."/>
            <person name="Perrotta A.R."/>
            <person name="Berdy B."/>
            <person name="Zhao S."/>
            <person name="Lieberman T.D."/>
            <person name="Swanson P.K."/>
            <person name="Smith M."/>
            <person name="Roesemann S."/>
            <person name="Alexander J.E."/>
            <person name="Rich S.A."/>
            <person name="Livny J."/>
            <person name="Vlamakis H."/>
            <person name="Clish C."/>
            <person name="Bullock K."/>
            <person name="Deik A."/>
            <person name="Scott J."/>
            <person name="Pierce K.A."/>
            <person name="Xavier R.J."/>
            <person name="Alm E.J."/>
        </authorList>
    </citation>
    <scope>NUCLEOTIDE SEQUENCE [LARGE SCALE GENOMIC DNA]</scope>
    <source>
        <strain evidence="14 16">BIOML-A20</strain>
    </source>
</reference>
<dbReference type="GO" id="GO:0009279">
    <property type="term" value="C:cell outer membrane"/>
    <property type="evidence" value="ECO:0007669"/>
    <property type="project" value="UniProtKB-SubCell"/>
</dbReference>
<feature type="chain" id="PRO_5039851138" evidence="10">
    <location>
        <begin position="26"/>
        <end position="1029"/>
    </location>
</feature>
<dbReference type="SUPFAM" id="SSF56935">
    <property type="entry name" value="Porins"/>
    <property type="match status" value="1"/>
</dbReference>
<dbReference type="InterPro" id="IPR036942">
    <property type="entry name" value="Beta-barrel_TonB_sf"/>
</dbReference>
<keyword evidence="13" id="KW-0675">Receptor</keyword>
<evidence type="ECO:0000256" key="7">
    <source>
        <dbReference type="ARBA" id="ARBA00023237"/>
    </source>
</evidence>
<feature type="domain" description="TonB-dependent receptor plug" evidence="12">
    <location>
        <begin position="132"/>
        <end position="237"/>
    </location>
</feature>
<evidence type="ECO:0000313" key="16">
    <source>
        <dbReference type="Proteomes" id="UP000441609"/>
    </source>
</evidence>